<reference evidence="2 3" key="1">
    <citation type="submission" date="2015-07" db="EMBL/GenBank/DDBJ databases">
        <title>Genome sequence of Leptolinea tardivitalis DSM 16556.</title>
        <authorList>
            <person name="Hemp J."/>
            <person name="Ward L.M."/>
            <person name="Pace L.A."/>
            <person name="Fischer W.W."/>
        </authorList>
    </citation>
    <scope>NUCLEOTIDE SEQUENCE [LARGE SCALE GENOMIC DNA]</scope>
    <source>
        <strain evidence="2 3">YMTK-2</strain>
    </source>
</reference>
<accession>A0A0P6WKL3</accession>
<dbReference type="OrthoDB" id="256225at2"/>
<organism evidence="2 3">
    <name type="scientific">Leptolinea tardivitalis</name>
    <dbReference type="NCBI Taxonomy" id="229920"/>
    <lineage>
        <taxon>Bacteria</taxon>
        <taxon>Bacillati</taxon>
        <taxon>Chloroflexota</taxon>
        <taxon>Anaerolineae</taxon>
        <taxon>Anaerolineales</taxon>
        <taxon>Anaerolineaceae</taxon>
        <taxon>Leptolinea</taxon>
    </lineage>
</organism>
<comment type="caution">
    <text evidence="2">The sequence shown here is derived from an EMBL/GenBank/DDBJ whole genome shotgun (WGS) entry which is preliminary data.</text>
</comment>
<gene>
    <name evidence="2" type="ORF">ADM99_14145</name>
</gene>
<dbReference type="InterPro" id="IPR015943">
    <property type="entry name" value="WD40/YVTN_repeat-like_dom_sf"/>
</dbReference>
<name>A0A0P6WKL3_9CHLR</name>
<dbReference type="PROSITE" id="PS51257">
    <property type="entry name" value="PROKAR_LIPOPROTEIN"/>
    <property type="match status" value="1"/>
</dbReference>
<feature type="domain" description="Pyrrolo-quinoline quinone repeat" evidence="1">
    <location>
        <begin position="131"/>
        <end position="340"/>
    </location>
</feature>
<dbReference type="InterPro" id="IPR011990">
    <property type="entry name" value="TPR-like_helical_dom_sf"/>
</dbReference>
<dbReference type="Gene3D" id="2.130.10.10">
    <property type="entry name" value="YVTN repeat-like/Quinoprotein amine dehydrogenase"/>
    <property type="match status" value="2"/>
</dbReference>
<dbReference type="Pfam" id="PF13570">
    <property type="entry name" value="Beta-prop_ACSF4"/>
    <property type="match status" value="1"/>
</dbReference>
<sequence>MNNLSKIFSVVVILAWLTACSPFLFQTDSQRLEYEADRLLADDRVSEALLAYRQSIDSDPLNFSATRKLIPLYQKQGRLREAYYLFQLIPEADRNALKIEPADLSPGESENVKLDWIQMLNHEEPVGLTADEQAVVVSYRAGHVALVDITNGSILWSISTEKVITSPPSLTSSAVFVGCESGALTALRRSDGKIIWETHLKGAIYASPVAKNGLLYVGSYEGQLAAIDLANGSVRWQADAESPILAPVAVDGETLYVATTAGTVHSLNRNTGEALWIKPARLPGSLEAQPVVVSDRILVATNDSRVYALALNGKDYFWQFSMSDSIYSNPVVDNDRAYIFSIGQSAAAVDLKSGEKLWQVEIPVPVRSTPVLINEQLYFSGISQSNLYVMDTAAGQIKTVINTGDWIAAGPMKSGKHLLLAGKDGALLSYRIN</sequence>
<evidence type="ECO:0000313" key="3">
    <source>
        <dbReference type="Proteomes" id="UP000050430"/>
    </source>
</evidence>
<protein>
    <recommendedName>
        <fullName evidence="1">Pyrrolo-quinoline quinone repeat domain-containing protein</fullName>
    </recommendedName>
</protein>
<dbReference type="PANTHER" id="PTHR34512">
    <property type="entry name" value="CELL SURFACE PROTEIN"/>
    <property type="match status" value="1"/>
</dbReference>
<dbReference type="SMART" id="SM00564">
    <property type="entry name" value="PQQ"/>
    <property type="match status" value="6"/>
</dbReference>
<dbReference type="PANTHER" id="PTHR34512:SF30">
    <property type="entry name" value="OUTER MEMBRANE PROTEIN ASSEMBLY FACTOR BAMB"/>
    <property type="match status" value="1"/>
</dbReference>
<dbReference type="AlphaFoldDB" id="A0A0P6WKL3"/>
<evidence type="ECO:0000259" key="1">
    <source>
        <dbReference type="Pfam" id="PF13570"/>
    </source>
</evidence>
<dbReference type="EMBL" id="LGCK01000014">
    <property type="protein sequence ID" value="KPL70299.1"/>
    <property type="molecule type" value="Genomic_DNA"/>
</dbReference>
<dbReference type="InterPro" id="IPR011047">
    <property type="entry name" value="Quinoprotein_ADH-like_sf"/>
</dbReference>
<dbReference type="STRING" id="229920.ADM99_14145"/>
<dbReference type="RefSeq" id="WP_062422171.1">
    <property type="nucleotide sequence ID" value="NZ_BBYA01000010.1"/>
</dbReference>
<dbReference type="Proteomes" id="UP000050430">
    <property type="component" value="Unassembled WGS sequence"/>
</dbReference>
<dbReference type="InterPro" id="IPR002372">
    <property type="entry name" value="PQQ_rpt_dom"/>
</dbReference>
<dbReference type="SUPFAM" id="SSF48452">
    <property type="entry name" value="TPR-like"/>
    <property type="match status" value="1"/>
</dbReference>
<proteinExistence type="predicted"/>
<dbReference type="InterPro" id="IPR018391">
    <property type="entry name" value="PQQ_b-propeller_rpt"/>
</dbReference>
<dbReference type="SUPFAM" id="SSF50998">
    <property type="entry name" value="Quinoprotein alcohol dehydrogenase-like"/>
    <property type="match status" value="2"/>
</dbReference>
<keyword evidence="3" id="KW-1185">Reference proteome</keyword>
<evidence type="ECO:0000313" key="2">
    <source>
        <dbReference type="EMBL" id="KPL70299.1"/>
    </source>
</evidence>